<name>A0AAV5RIV4_STABA</name>
<dbReference type="AlphaFoldDB" id="A0AAV5RIV4"/>
<proteinExistence type="inferred from homology"/>
<keyword evidence="7" id="KW-1133">Transmembrane helix</keyword>
<keyword evidence="8" id="KW-0811">Translocation</keyword>
<organism evidence="12 13">
    <name type="scientific">Starmerella bacillaris</name>
    <name type="common">Yeast</name>
    <name type="synonym">Candida zemplinina</name>
    <dbReference type="NCBI Taxonomy" id="1247836"/>
    <lineage>
        <taxon>Eukaryota</taxon>
        <taxon>Fungi</taxon>
        <taxon>Dikarya</taxon>
        <taxon>Ascomycota</taxon>
        <taxon>Saccharomycotina</taxon>
        <taxon>Dipodascomycetes</taxon>
        <taxon>Dipodascales</taxon>
        <taxon>Trichomonascaceae</taxon>
        <taxon>Starmerella</taxon>
    </lineage>
</organism>
<accession>A0AAV5RIV4</accession>
<evidence type="ECO:0000256" key="10">
    <source>
        <dbReference type="ARBA" id="ARBA00023136"/>
    </source>
</evidence>
<dbReference type="EMBL" id="BTGC01000003">
    <property type="protein sequence ID" value="GMM50668.1"/>
    <property type="molecule type" value="Genomic_DNA"/>
</dbReference>
<dbReference type="CDD" id="cd22884">
    <property type="entry name" value="TOM22"/>
    <property type="match status" value="1"/>
</dbReference>
<comment type="similarity">
    <text evidence="2">Belongs to the Tom22 family.</text>
</comment>
<evidence type="ECO:0000256" key="1">
    <source>
        <dbReference type="ARBA" id="ARBA00004572"/>
    </source>
</evidence>
<evidence type="ECO:0000256" key="9">
    <source>
        <dbReference type="ARBA" id="ARBA00023128"/>
    </source>
</evidence>
<dbReference type="Proteomes" id="UP001362899">
    <property type="component" value="Unassembled WGS sequence"/>
</dbReference>
<dbReference type="PANTHER" id="PTHR12504:SF0">
    <property type="entry name" value="MITOCHONDRIAL IMPORT RECEPTOR SUBUNIT TOM22 HOMOLOG"/>
    <property type="match status" value="1"/>
</dbReference>
<protein>
    <submittedName>
        <fullName evidence="12">Tom22 protein</fullName>
    </submittedName>
</protein>
<dbReference type="PANTHER" id="PTHR12504">
    <property type="entry name" value="MITOCHONDRIAL IMPORT RECEPTOR SUBUNIT TOM22"/>
    <property type="match status" value="1"/>
</dbReference>
<evidence type="ECO:0000256" key="6">
    <source>
        <dbReference type="ARBA" id="ARBA00022927"/>
    </source>
</evidence>
<evidence type="ECO:0000313" key="12">
    <source>
        <dbReference type="EMBL" id="GMM50668.1"/>
    </source>
</evidence>
<evidence type="ECO:0000256" key="8">
    <source>
        <dbReference type="ARBA" id="ARBA00023010"/>
    </source>
</evidence>
<gene>
    <name evidence="12" type="ORF">DASB73_016260</name>
</gene>
<evidence type="ECO:0000256" key="2">
    <source>
        <dbReference type="ARBA" id="ARBA00009874"/>
    </source>
</evidence>
<reference evidence="12 13" key="1">
    <citation type="journal article" date="2023" name="Elife">
        <title>Identification of key yeast species and microbe-microbe interactions impacting larval growth of Drosophila in the wild.</title>
        <authorList>
            <person name="Mure A."/>
            <person name="Sugiura Y."/>
            <person name="Maeda R."/>
            <person name="Honda K."/>
            <person name="Sakurai N."/>
            <person name="Takahashi Y."/>
            <person name="Watada M."/>
            <person name="Katoh T."/>
            <person name="Gotoh A."/>
            <person name="Gotoh Y."/>
            <person name="Taniguchi I."/>
            <person name="Nakamura K."/>
            <person name="Hayashi T."/>
            <person name="Katayama T."/>
            <person name="Uemura T."/>
            <person name="Hattori Y."/>
        </authorList>
    </citation>
    <scope>NUCLEOTIDE SEQUENCE [LARGE SCALE GENOMIC DNA]</scope>
    <source>
        <strain evidence="12 13">SB-73</strain>
    </source>
</reference>
<keyword evidence="13" id="KW-1185">Reference proteome</keyword>
<keyword evidence="6" id="KW-0653">Protein transport</keyword>
<evidence type="ECO:0000256" key="7">
    <source>
        <dbReference type="ARBA" id="ARBA00022989"/>
    </source>
</evidence>
<dbReference type="GO" id="GO:0006886">
    <property type="term" value="P:intracellular protein transport"/>
    <property type="evidence" value="ECO:0007669"/>
    <property type="project" value="InterPro"/>
</dbReference>
<keyword evidence="11" id="KW-0675">Receptor</keyword>
<comment type="subcellular location">
    <subcellularLocation>
        <location evidence="1">Mitochondrion outer membrane</location>
        <topology evidence="1">Single-pass membrane protein</topology>
    </subcellularLocation>
</comment>
<evidence type="ECO:0000256" key="11">
    <source>
        <dbReference type="ARBA" id="ARBA00023170"/>
    </source>
</evidence>
<evidence type="ECO:0000256" key="4">
    <source>
        <dbReference type="ARBA" id="ARBA00022692"/>
    </source>
</evidence>
<evidence type="ECO:0000256" key="5">
    <source>
        <dbReference type="ARBA" id="ARBA00022787"/>
    </source>
</evidence>
<evidence type="ECO:0000313" key="13">
    <source>
        <dbReference type="Proteomes" id="UP001362899"/>
    </source>
</evidence>
<keyword evidence="5" id="KW-1000">Mitochondrion outer membrane</keyword>
<sequence length="134" mass="14448">MAKVEIVEDASIAAAAGVAESNSDLTPRITEITSYSDNEEDIVEEDDFDINESLTDRVLALRDAIPPQLRDNIASSALYIGDLTRSVARFGGRSLWVITSSSLLLGIPLSLCILSEQQLTEMSKSVGMDTNVLS</sequence>
<keyword evidence="10" id="KW-0472">Membrane</keyword>
<dbReference type="Pfam" id="PF04281">
    <property type="entry name" value="Tom22"/>
    <property type="match status" value="1"/>
</dbReference>
<keyword evidence="4" id="KW-0812">Transmembrane</keyword>
<keyword evidence="9" id="KW-0496">Mitochondrion</keyword>
<evidence type="ECO:0000256" key="3">
    <source>
        <dbReference type="ARBA" id="ARBA00022448"/>
    </source>
</evidence>
<dbReference type="InterPro" id="IPR005683">
    <property type="entry name" value="Tom22"/>
</dbReference>
<dbReference type="GO" id="GO:0005741">
    <property type="term" value="C:mitochondrial outer membrane"/>
    <property type="evidence" value="ECO:0007669"/>
    <property type="project" value="UniProtKB-SubCell"/>
</dbReference>
<keyword evidence="3" id="KW-0813">Transport</keyword>
<comment type="caution">
    <text evidence="12">The sequence shown here is derived from an EMBL/GenBank/DDBJ whole genome shotgun (WGS) entry which is preliminary data.</text>
</comment>